<evidence type="ECO:0000313" key="3">
    <source>
        <dbReference type="EMBL" id="MBC8590284.1"/>
    </source>
</evidence>
<proteinExistence type="predicted"/>
<dbReference type="EMBL" id="JACRTK010000001">
    <property type="protein sequence ID" value="MBC8590284.1"/>
    <property type="molecule type" value="Genomic_DNA"/>
</dbReference>
<reference evidence="3 4" key="1">
    <citation type="submission" date="2020-08" db="EMBL/GenBank/DDBJ databases">
        <title>Genome public.</title>
        <authorList>
            <person name="Liu C."/>
            <person name="Sun Q."/>
        </authorList>
    </citation>
    <scope>NUCLEOTIDE SEQUENCE [LARGE SCALE GENOMIC DNA]</scope>
    <source>
        <strain evidence="3 4">NSJ-26</strain>
    </source>
</reference>
<dbReference type="GO" id="GO:0009898">
    <property type="term" value="C:cytoplasmic side of plasma membrane"/>
    <property type="evidence" value="ECO:0007669"/>
    <property type="project" value="TreeGrafter"/>
</dbReference>
<dbReference type="CDD" id="cd02038">
    <property type="entry name" value="FlhG-like"/>
    <property type="match status" value="1"/>
</dbReference>
<gene>
    <name evidence="3" type="ORF">H8689_03895</name>
</gene>
<dbReference type="GO" id="GO:0005524">
    <property type="term" value="F:ATP binding"/>
    <property type="evidence" value="ECO:0007669"/>
    <property type="project" value="UniProtKB-KW"/>
</dbReference>
<dbReference type="InterPro" id="IPR050625">
    <property type="entry name" value="ParA/MinD_ATPase"/>
</dbReference>
<organism evidence="3 4">
    <name type="scientific">Wansuia hejianensis</name>
    <dbReference type="NCBI Taxonomy" id="2763667"/>
    <lineage>
        <taxon>Bacteria</taxon>
        <taxon>Bacillati</taxon>
        <taxon>Bacillota</taxon>
        <taxon>Clostridia</taxon>
        <taxon>Lachnospirales</taxon>
        <taxon>Lachnospiraceae</taxon>
        <taxon>Wansuia</taxon>
    </lineage>
</organism>
<evidence type="ECO:0000256" key="1">
    <source>
        <dbReference type="ARBA" id="ARBA00022741"/>
    </source>
</evidence>
<dbReference type="InterPro" id="IPR027417">
    <property type="entry name" value="P-loop_NTPase"/>
</dbReference>
<dbReference type="Pfam" id="PF10609">
    <property type="entry name" value="ParA"/>
    <property type="match status" value="1"/>
</dbReference>
<keyword evidence="2" id="KW-0067">ATP-binding</keyword>
<dbReference type="PIRSF" id="PIRSF003092">
    <property type="entry name" value="MinD"/>
    <property type="match status" value="1"/>
</dbReference>
<dbReference type="Proteomes" id="UP000601522">
    <property type="component" value="Unassembled WGS sequence"/>
</dbReference>
<dbReference type="InterPro" id="IPR033756">
    <property type="entry name" value="YlxH/NBP35"/>
</dbReference>
<dbReference type="GO" id="GO:0005829">
    <property type="term" value="C:cytosol"/>
    <property type="evidence" value="ECO:0007669"/>
    <property type="project" value="TreeGrafter"/>
</dbReference>
<keyword evidence="4" id="KW-1185">Reference proteome</keyword>
<dbReference type="GO" id="GO:0016887">
    <property type="term" value="F:ATP hydrolysis activity"/>
    <property type="evidence" value="ECO:0007669"/>
    <property type="project" value="TreeGrafter"/>
</dbReference>
<keyword evidence="1" id="KW-0547">Nucleotide-binding</keyword>
<dbReference type="PANTHER" id="PTHR43384">
    <property type="entry name" value="SEPTUM SITE-DETERMINING PROTEIN MIND HOMOLOG, CHLOROPLASTIC-RELATED"/>
    <property type="match status" value="1"/>
</dbReference>
<dbReference type="Gene3D" id="3.40.50.300">
    <property type="entry name" value="P-loop containing nucleotide triphosphate hydrolases"/>
    <property type="match status" value="1"/>
</dbReference>
<dbReference type="RefSeq" id="WP_249323102.1">
    <property type="nucleotide sequence ID" value="NZ_JACRTK010000001.1"/>
</dbReference>
<dbReference type="AlphaFoldDB" id="A0A926F1L5"/>
<sequence>MIDQASKLRTMVKDKNMDNPIKIYSILSGKGGVGKTNFSINLGIKLQQMGKKVLILDADIGMSNANIMLGMSPSVNLFQAIVGNTSLSNIIKTGPEGIDLISGGSDLFFMEDLNKESQEKAMEALKGLGVYDIIIIDNGAGISKQSLTFTDFAHEVILVSTPEPTAIMDAYRVLKAISIYKLKKQVKIVINQVPDISIGREAYNKLLNTANQFLDIELENLGFIFSDIRVNKAIMEQNPIVLRYPNSLASENIDKISKNLLGNKDFDYNVSSLKQLGNRIIKFFR</sequence>
<dbReference type="InterPro" id="IPR033875">
    <property type="entry name" value="FlhG"/>
</dbReference>
<comment type="caution">
    <text evidence="3">The sequence shown here is derived from an EMBL/GenBank/DDBJ whole genome shotgun (WGS) entry which is preliminary data.</text>
</comment>
<dbReference type="GO" id="GO:0051782">
    <property type="term" value="P:negative regulation of cell division"/>
    <property type="evidence" value="ECO:0007669"/>
    <property type="project" value="TreeGrafter"/>
</dbReference>
<dbReference type="InterPro" id="IPR025501">
    <property type="entry name" value="MinD_FleN"/>
</dbReference>
<dbReference type="SUPFAM" id="SSF52540">
    <property type="entry name" value="P-loop containing nucleoside triphosphate hydrolases"/>
    <property type="match status" value="1"/>
</dbReference>
<name>A0A926F1L5_9FIRM</name>
<accession>A0A926F1L5</accession>
<evidence type="ECO:0000313" key="4">
    <source>
        <dbReference type="Proteomes" id="UP000601522"/>
    </source>
</evidence>
<protein>
    <submittedName>
        <fullName evidence="3">MinD/ParA family protein</fullName>
    </submittedName>
</protein>
<evidence type="ECO:0000256" key="2">
    <source>
        <dbReference type="ARBA" id="ARBA00022840"/>
    </source>
</evidence>
<dbReference type="PANTHER" id="PTHR43384:SF4">
    <property type="entry name" value="CELLULOSE BIOSYNTHESIS PROTEIN BCSQ-RELATED"/>
    <property type="match status" value="1"/>
</dbReference>